<keyword evidence="1" id="KW-1133">Transmembrane helix</keyword>
<dbReference type="PANTHER" id="PTHR43471">
    <property type="entry name" value="ABC TRANSPORTER PERMEASE"/>
    <property type="match status" value="1"/>
</dbReference>
<protein>
    <submittedName>
        <fullName evidence="2">ABC transporter permease</fullName>
    </submittedName>
</protein>
<reference evidence="2 3" key="1">
    <citation type="submission" date="2024-09" db="EMBL/GenBank/DDBJ databases">
        <authorList>
            <person name="Sun Q."/>
            <person name="Mori K."/>
        </authorList>
    </citation>
    <scope>NUCLEOTIDE SEQUENCE [LARGE SCALE GENOMIC DNA]</scope>
    <source>
        <strain evidence="2 3">NCAIM B.02529</strain>
    </source>
</reference>
<dbReference type="Pfam" id="PF12679">
    <property type="entry name" value="ABC2_membrane_2"/>
    <property type="match status" value="1"/>
</dbReference>
<feature type="transmembrane region" description="Helical" evidence="1">
    <location>
        <begin position="58"/>
        <end position="81"/>
    </location>
</feature>
<dbReference type="Proteomes" id="UP001589836">
    <property type="component" value="Unassembled WGS sequence"/>
</dbReference>
<keyword evidence="1" id="KW-0472">Membrane</keyword>
<proteinExistence type="predicted"/>
<dbReference type="RefSeq" id="WP_377348277.1">
    <property type="nucleotide sequence ID" value="NZ_JBHLTP010000011.1"/>
</dbReference>
<name>A0ABV6LQ07_9BACI</name>
<keyword evidence="1" id="KW-0812">Transmembrane</keyword>
<accession>A0ABV6LQ07</accession>
<organism evidence="2 3">
    <name type="scientific">Pontibacillus salicampi</name>
    <dbReference type="NCBI Taxonomy" id="1449801"/>
    <lineage>
        <taxon>Bacteria</taxon>
        <taxon>Bacillati</taxon>
        <taxon>Bacillota</taxon>
        <taxon>Bacilli</taxon>
        <taxon>Bacillales</taxon>
        <taxon>Bacillaceae</taxon>
        <taxon>Pontibacillus</taxon>
    </lineage>
</organism>
<feature type="transmembrane region" description="Helical" evidence="1">
    <location>
        <begin position="156"/>
        <end position="174"/>
    </location>
</feature>
<feature type="transmembrane region" description="Helical" evidence="1">
    <location>
        <begin position="262"/>
        <end position="281"/>
    </location>
</feature>
<dbReference type="EMBL" id="JBHLTP010000011">
    <property type="protein sequence ID" value="MFC0524369.1"/>
    <property type="molecule type" value="Genomic_DNA"/>
</dbReference>
<evidence type="ECO:0000313" key="2">
    <source>
        <dbReference type="EMBL" id="MFC0524369.1"/>
    </source>
</evidence>
<feature type="transmembrane region" description="Helical" evidence="1">
    <location>
        <begin position="110"/>
        <end position="136"/>
    </location>
</feature>
<feature type="transmembrane region" description="Helical" evidence="1">
    <location>
        <begin position="181"/>
        <end position="200"/>
    </location>
</feature>
<sequence>MWTIAKITFREIVSKRIFLITILMTLAFIALYGVAIHFTAKDALSETSSNMGDLQNQFFASQLLSAGLYFSSFITALLAILSSVSAVSSEIDSHQIDTWLMRPISRLQFVLGKISGLTILLVAYAILLFVSITFLHQTLGGEALDLNLEFPQISRAISMFILQPIVLVTIGVMLSSRMTTLNAGIVLIILYGAAFIGGFVEQIGSLMEKTALMNIGIATSLLFPVDAVYRKMTLFLFDTADSPISFAQQGLFASASSPSNAMIVYTIIYAAIMLIIAVRTFSKRDV</sequence>
<evidence type="ECO:0000256" key="1">
    <source>
        <dbReference type="SAM" id="Phobius"/>
    </source>
</evidence>
<keyword evidence="3" id="KW-1185">Reference proteome</keyword>
<feature type="transmembrane region" description="Helical" evidence="1">
    <location>
        <begin position="17"/>
        <end position="38"/>
    </location>
</feature>
<evidence type="ECO:0000313" key="3">
    <source>
        <dbReference type="Proteomes" id="UP001589836"/>
    </source>
</evidence>
<comment type="caution">
    <text evidence="2">The sequence shown here is derived from an EMBL/GenBank/DDBJ whole genome shotgun (WGS) entry which is preliminary data.</text>
</comment>
<gene>
    <name evidence="2" type="ORF">ACFFGV_12410</name>
</gene>